<comment type="caution">
    <text evidence="2">The sequence shown here is derived from an EMBL/GenBank/DDBJ whole genome shotgun (WGS) entry which is preliminary data.</text>
</comment>
<organism evidence="2 3">
    <name type="scientific">Paenibacillus chungangensis</name>
    <dbReference type="NCBI Taxonomy" id="696535"/>
    <lineage>
        <taxon>Bacteria</taxon>
        <taxon>Bacillati</taxon>
        <taxon>Bacillota</taxon>
        <taxon>Bacilli</taxon>
        <taxon>Bacillales</taxon>
        <taxon>Paenibacillaceae</taxon>
        <taxon>Paenibacillus</taxon>
    </lineage>
</organism>
<keyword evidence="1" id="KW-0812">Transmembrane</keyword>
<feature type="transmembrane region" description="Helical" evidence="1">
    <location>
        <begin position="5"/>
        <end position="22"/>
    </location>
</feature>
<name>A0ABW3HX68_9BACL</name>
<evidence type="ECO:0000313" key="3">
    <source>
        <dbReference type="Proteomes" id="UP001596989"/>
    </source>
</evidence>
<keyword evidence="1" id="KW-1133">Transmembrane helix</keyword>
<gene>
    <name evidence="2" type="ORF">ACFQ2I_22400</name>
</gene>
<dbReference type="Proteomes" id="UP001596989">
    <property type="component" value="Unassembled WGS sequence"/>
</dbReference>
<reference evidence="3" key="1">
    <citation type="journal article" date="2019" name="Int. J. Syst. Evol. Microbiol.">
        <title>The Global Catalogue of Microorganisms (GCM) 10K type strain sequencing project: providing services to taxonomists for standard genome sequencing and annotation.</title>
        <authorList>
            <consortium name="The Broad Institute Genomics Platform"/>
            <consortium name="The Broad Institute Genome Sequencing Center for Infectious Disease"/>
            <person name="Wu L."/>
            <person name="Ma J."/>
        </authorList>
    </citation>
    <scope>NUCLEOTIDE SEQUENCE [LARGE SCALE GENOMIC DNA]</scope>
    <source>
        <strain evidence="3">CCUG 59129</strain>
    </source>
</reference>
<dbReference type="RefSeq" id="WP_377568282.1">
    <property type="nucleotide sequence ID" value="NZ_JBHTJZ010000071.1"/>
</dbReference>
<dbReference type="EMBL" id="JBHTJZ010000071">
    <property type="protein sequence ID" value="MFD0962096.1"/>
    <property type="molecule type" value="Genomic_DNA"/>
</dbReference>
<evidence type="ECO:0000313" key="2">
    <source>
        <dbReference type="EMBL" id="MFD0962096.1"/>
    </source>
</evidence>
<feature type="transmembrane region" description="Helical" evidence="1">
    <location>
        <begin position="28"/>
        <end position="48"/>
    </location>
</feature>
<keyword evidence="1" id="KW-0472">Membrane</keyword>
<evidence type="ECO:0000256" key="1">
    <source>
        <dbReference type="SAM" id="Phobius"/>
    </source>
</evidence>
<keyword evidence="3" id="KW-1185">Reference proteome</keyword>
<proteinExistence type="predicted"/>
<protein>
    <submittedName>
        <fullName evidence="2">Uncharacterized protein</fullName>
    </submittedName>
</protein>
<accession>A0ABW3HX68</accession>
<sequence length="301" mass="35609">MFMIIYISYVLISAVILGMRHHKSTRDWLLRLIIVAMFPGIGWLYPLFWPKRIVRNKGNEFDDYVAKQHEEQHLQRTRVYAQVNREKELGIIPIEDALLISEHATRRRVMIDVLKQDATHYLDILQKAVSNEDTETSHYAVSAIMEVKRKLLLALQDLSVRFESDREDRHVVKTYAEVLQGFMKSGFLDERTLFKYQYTYLTVLEQLIMLGESAEWAYEEKVETELVLNLVSMAEATSQEFLKEYPYREEAYLCMMKVYYTMRSMTKLHHTLGQLKQSPIRLSNRALMLVRFWSEGVRHAE</sequence>